<protein>
    <submittedName>
        <fullName evidence="1">Uncharacterized protein</fullName>
    </submittedName>
</protein>
<dbReference type="EMBL" id="JAUEPU010000139">
    <property type="protein sequence ID" value="KAK0475970.1"/>
    <property type="molecule type" value="Genomic_DNA"/>
</dbReference>
<evidence type="ECO:0000313" key="1">
    <source>
        <dbReference type="EMBL" id="KAK0475970.1"/>
    </source>
</evidence>
<sequence length="160" mass="18180">MGTEADGRTIVLYLRKHEDVCLSLLMGLWRSKVDVGGHAELWQLCCIPSHDDAYPRQCAQTVPSCLIYSTTLVERMSIFSGHPVPRKATPTRTARSSFTRGIVVTFRIPAFGCCPPIIRITAAFHDDVIDFRPSAHRRRLFLDRQEQYVRRGLFSRTSSL</sequence>
<proteinExistence type="predicted"/>
<organism evidence="1 2">
    <name type="scientific">Armillaria luteobubalina</name>
    <dbReference type="NCBI Taxonomy" id="153913"/>
    <lineage>
        <taxon>Eukaryota</taxon>
        <taxon>Fungi</taxon>
        <taxon>Dikarya</taxon>
        <taxon>Basidiomycota</taxon>
        <taxon>Agaricomycotina</taxon>
        <taxon>Agaricomycetes</taxon>
        <taxon>Agaricomycetidae</taxon>
        <taxon>Agaricales</taxon>
        <taxon>Marasmiineae</taxon>
        <taxon>Physalacriaceae</taxon>
        <taxon>Armillaria</taxon>
    </lineage>
</organism>
<reference evidence="1" key="1">
    <citation type="submission" date="2023-06" db="EMBL/GenBank/DDBJ databases">
        <authorList>
            <consortium name="Lawrence Berkeley National Laboratory"/>
            <person name="Ahrendt S."/>
            <person name="Sahu N."/>
            <person name="Indic B."/>
            <person name="Wong-Bajracharya J."/>
            <person name="Merenyi Z."/>
            <person name="Ke H.-M."/>
            <person name="Monk M."/>
            <person name="Kocsube S."/>
            <person name="Drula E."/>
            <person name="Lipzen A."/>
            <person name="Balint B."/>
            <person name="Henrissat B."/>
            <person name="Andreopoulos B."/>
            <person name="Martin F.M."/>
            <person name="Harder C.B."/>
            <person name="Rigling D."/>
            <person name="Ford K.L."/>
            <person name="Foster G.D."/>
            <person name="Pangilinan J."/>
            <person name="Papanicolaou A."/>
            <person name="Barry K."/>
            <person name="LaButti K."/>
            <person name="Viragh M."/>
            <person name="Koriabine M."/>
            <person name="Yan M."/>
            <person name="Riley R."/>
            <person name="Champramary S."/>
            <person name="Plett K.L."/>
            <person name="Tsai I.J."/>
            <person name="Slot J."/>
            <person name="Sipos G."/>
            <person name="Plett J."/>
            <person name="Nagy L.G."/>
            <person name="Grigoriev I.V."/>
        </authorList>
    </citation>
    <scope>NUCLEOTIDE SEQUENCE</scope>
    <source>
        <strain evidence="1">HWK02</strain>
    </source>
</reference>
<comment type="caution">
    <text evidence="1">The sequence shown here is derived from an EMBL/GenBank/DDBJ whole genome shotgun (WGS) entry which is preliminary data.</text>
</comment>
<gene>
    <name evidence="1" type="ORF">EDD18DRAFT_170346</name>
</gene>
<dbReference type="AlphaFoldDB" id="A0AA39P292"/>
<name>A0AA39P292_9AGAR</name>
<evidence type="ECO:0000313" key="2">
    <source>
        <dbReference type="Proteomes" id="UP001175228"/>
    </source>
</evidence>
<keyword evidence="2" id="KW-1185">Reference proteome</keyword>
<accession>A0AA39P292</accession>
<dbReference type="Proteomes" id="UP001175228">
    <property type="component" value="Unassembled WGS sequence"/>
</dbReference>